<feature type="active site" description="Proton donor" evidence="6">
    <location>
        <position position="425"/>
    </location>
</feature>
<keyword evidence="9" id="KW-1185">Reference proteome</keyword>
<dbReference type="SMART" id="SM00642">
    <property type="entry name" value="Aamy"/>
    <property type="match status" value="1"/>
</dbReference>
<organism evidence="8 9">
    <name type="scientific">Corynebacterium spheniscorum</name>
    <dbReference type="NCBI Taxonomy" id="185761"/>
    <lineage>
        <taxon>Bacteria</taxon>
        <taxon>Bacillati</taxon>
        <taxon>Actinomycetota</taxon>
        <taxon>Actinomycetes</taxon>
        <taxon>Mycobacteriales</taxon>
        <taxon>Corynebacteriaceae</taxon>
        <taxon>Corynebacterium</taxon>
    </lineage>
</organism>
<dbReference type="GO" id="GO:0004553">
    <property type="term" value="F:hydrolase activity, hydrolyzing O-glycosyl compounds"/>
    <property type="evidence" value="ECO:0007669"/>
    <property type="project" value="InterPro"/>
</dbReference>
<evidence type="ECO:0000256" key="4">
    <source>
        <dbReference type="ARBA" id="ARBA00023277"/>
    </source>
</evidence>
<dbReference type="Pfam" id="PF21702">
    <property type="entry name" value="GLGE_C"/>
    <property type="match status" value="1"/>
</dbReference>
<dbReference type="Proteomes" id="UP000199065">
    <property type="component" value="Unassembled WGS sequence"/>
</dbReference>
<feature type="binding site" evidence="6">
    <location>
        <begin position="535"/>
        <end position="536"/>
    </location>
    <ligand>
        <name>alpha-maltose 1-phosphate</name>
        <dbReference type="ChEBI" id="CHEBI:63576"/>
    </ligand>
</feature>
<dbReference type="GO" id="GO:0030979">
    <property type="term" value="P:alpha-glucan biosynthetic process"/>
    <property type="evidence" value="ECO:0007669"/>
    <property type="project" value="UniProtKB-UniRule"/>
</dbReference>
<dbReference type="HAMAP" id="MF_02124">
    <property type="entry name" value="GlgE"/>
    <property type="match status" value="1"/>
</dbReference>
<keyword evidence="3 6" id="KW-0808">Transferase</keyword>
<dbReference type="InterPro" id="IPR021828">
    <property type="entry name" value="GlgE_dom_N/S"/>
</dbReference>
<evidence type="ECO:0000256" key="6">
    <source>
        <dbReference type="HAMAP-Rule" id="MF_02124"/>
    </source>
</evidence>
<feature type="binding site" evidence="6">
    <location>
        <position position="361"/>
    </location>
    <ligand>
        <name>alpha-maltose 1-phosphate</name>
        <dbReference type="ChEBI" id="CHEBI:63576"/>
    </ligand>
</feature>
<protein>
    <recommendedName>
        <fullName evidence="6">Alpha-1,4-glucan:maltose-1-phosphate maltosyltransferase</fullName>
        <shortName evidence="6">GMPMT</shortName>
        <ecNumber evidence="6">2.4.99.16</ecNumber>
    </recommendedName>
    <alternativeName>
        <fullName evidence="6">(1-&gt;4)-alpha-D-glucan:maltose-1-phosphate alpha-D-maltosyltransferase</fullName>
    </alternativeName>
</protein>
<dbReference type="SUPFAM" id="SSF51445">
    <property type="entry name" value="(Trans)glycosidases"/>
    <property type="match status" value="1"/>
</dbReference>
<dbReference type="AlphaFoldDB" id="A0A1I2SG84"/>
<dbReference type="InterPro" id="IPR049171">
    <property type="entry name" value="GLGE_C"/>
</dbReference>
<dbReference type="Pfam" id="PF11896">
    <property type="entry name" value="GlgE_dom_N_S"/>
    <property type="match status" value="1"/>
</dbReference>
<reference evidence="8 9" key="1">
    <citation type="submission" date="2016-10" db="EMBL/GenBank/DDBJ databases">
        <authorList>
            <person name="de Groot N.N."/>
        </authorList>
    </citation>
    <scope>NUCLEOTIDE SEQUENCE [LARGE SCALE GENOMIC DNA]</scope>
    <source>
        <strain>J11</strain>
        <strain evidence="9">PG 39</strain>
    </source>
</reference>
<dbReference type="Gene3D" id="3.20.20.80">
    <property type="entry name" value="Glycosidases"/>
    <property type="match status" value="1"/>
</dbReference>
<dbReference type="PANTHER" id="PTHR47786:SF2">
    <property type="entry name" value="GLYCOSYL HYDROLASE FAMILY 13 CATALYTIC DOMAIN-CONTAINING PROTEIN"/>
    <property type="match status" value="1"/>
</dbReference>
<dbReference type="EMBL" id="FOPJ01000005">
    <property type="protein sequence ID" value="SFG51808.1"/>
    <property type="molecule type" value="Genomic_DNA"/>
</dbReference>
<feature type="site" description="Transition state stabilizer" evidence="6">
    <location>
        <position position="481"/>
    </location>
</feature>
<dbReference type="STRING" id="185761.SAMN05660282_01126"/>
<keyword evidence="2 6" id="KW-0328">Glycosyltransferase</keyword>
<dbReference type="InterPro" id="IPR013783">
    <property type="entry name" value="Ig-like_fold"/>
</dbReference>
<dbReference type="OrthoDB" id="9805159at2"/>
<dbReference type="PANTHER" id="PTHR47786">
    <property type="entry name" value="ALPHA-1,4-GLUCAN:MALTOSE-1-PHOSPHATE MALTOSYLTRANSFERASE"/>
    <property type="match status" value="1"/>
</dbReference>
<feature type="binding site" evidence="6">
    <location>
        <position position="326"/>
    </location>
    <ligand>
        <name>alpha-maltose 1-phosphate</name>
        <dbReference type="ChEBI" id="CHEBI:63576"/>
    </ligand>
</feature>
<dbReference type="InterPro" id="IPR006047">
    <property type="entry name" value="GH13_cat_dom"/>
</dbReference>
<feature type="binding site" evidence="6">
    <location>
        <position position="266"/>
    </location>
    <ligand>
        <name>alpha-maltose 1-phosphate</name>
        <dbReference type="ChEBI" id="CHEBI:63576"/>
    </ligand>
</feature>
<evidence type="ECO:0000259" key="7">
    <source>
        <dbReference type="SMART" id="SM00642"/>
    </source>
</evidence>
<comment type="similarity">
    <text evidence="6">Belongs to the glycosyl hydrolase 13 family. GlgE subfamily.</text>
</comment>
<evidence type="ECO:0000256" key="3">
    <source>
        <dbReference type="ARBA" id="ARBA00022679"/>
    </source>
</evidence>
<dbReference type="Gene3D" id="2.60.40.1180">
    <property type="entry name" value="Golgi alpha-mannosidase II"/>
    <property type="match status" value="1"/>
</dbReference>
<feature type="active site" description="Nucleophile" evidence="6">
    <location>
        <position position="396"/>
    </location>
</feature>
<dbReference type="RefSeq" id="WP_092285280.1">
    <property type="nucleotide sequence ID" value="NZ_FOPJ01000005.1"/>
</dbReference>
<accession>A0A1I2SG84</accession>
<comment type="subunit">
    <text evidence="1 6">Homodimer.</text>
</comment>
<evidence type="ECO:0000313" key="9">
    <source>
        <dbReference type="Proteomes" id="UP000199065"/>
    </source>
</evidence>
<comment type="catalytic activity">
    <reaction evidence="5 6">
        <text>alpha-maltose 1-phosphate + [(1-&gt;4)-alpha-D-glucosyl](n) = [(1-&gt;4)-alpha-D-glucosyl](n+2) + phosphate</text>
        <dbReference type="Rhea" id="RHEA:42692"/>
        <dbReference type="Rhea" id="RHEA-COMP:9584"/>
        <dbReference type="Rhea" id="RHEA-COMP:10183"/>
        <dbReference type="ChEBI" id="CHEBI:15444"/>
        <dbReference type="ChEBI" id="CHEBI:43474"/>
        <dbReference type="ChEBI" id="CHEBI:63576"/>
        <dbReference type="EC" id="2.4.99.16"/>
    </reaction>
</comment>
<name>A0A1I2SG84_9CORY</name>
<dbReference type="InterPro" id="IPR013780">
    <property type="entry name" value="Glyco_hydro_b"/>
</dbReference>
<feature type="domain" description="Glycosyl hydrolase family 13 catalytic" evidence="7">
    <location>
        <begin position="210"/>
        <end position="539"/>
    </location>
</feature>
<keyword evidence="4 6" id="KW-0119">Carbohydrate metabolism</keyword>
<evidence type="ECO:0000256" key="1">
    <source>
        <dbReference type="ARBA" id="ARBA00011738"/>
    </source>
</evidence>
<proteinExistence type="inferred from homology"/>
<dbReference type="InterPro" id="IPR026585">
    <property type="entry name" value="GlgE"/>
</dbReference>
<evidence type="ECO:0000256" key="2">
    <source>
        <dbReference type="ARBA" id="ARBA00022676"/>
    </source>
</evidence>
<dbReference type="EC" id="2.4.99.16" evidence="6"/>
<gene>
    <name evidence="6" type="primary">glgE</name>
    <name evidence="8" type="ORF">SAMN05660282_01126</name>
</gene>
<dbReference type="GO" id="GO:0016758">
    <property type="term" value="F:hexosyltransferase activity"/>
    <property type="evidence" value="ECO:0007669"/>
    <property type="project" value="UniProtKB-UniRule"/>
</dbReference>
<feature type="binding site" evidence="6">
    <location>
        <position position="397"/>
    </location>
    <ligand>
        <name>alpha-maltose 1-phosphate</name>
        <dbReference type="ChEBI" id="CHEBI:63576"/>
    </ligand>
</feature>
<sequence>MNREVIGRLGIDDVRPSISGRRLPAKAVVGEVVPVTALVWREGHDAISATLNVQGPTPADGSKPTRYDLTMTQDAVIEDRQHAIFTPDEPGRWLFRVDAWSDPMATWINAVSKKIAAGQDAAELANDMSHGAELFSTAAQQAEDPHDAAHLRKIAAELADNASPRSLIERVQDALSDETQAVVAQHPVRELLTRGDVHEVMVERRDALVNSWYELFPRSTGGWDEEGNPVHGTFATTAKALDRVAAMGFDTVYFPPIHPIGEINRKGKNNTLVAEPGDVGSPWAIGSKDGGHDATHPLLGSEEDFRALVQRAEELGLEIALDLALQAAPDHPWSVNHRDFFTELADGTIAFAENPPKKYQDIYPLNFDNSPEKIEKEILRVVRHWIDLGVTTFRVDNPHTKPADFWHRLINDVHETHPEVIFLAEAFTRPARLYGLAKAGFSQSYSYFTWKTTKAELIEFAEEITANADICRPNLFVNTPDILHASLQHGGRAMFAIRAALASTLSPLWGMYSGYELYEHRAVAPGSEEYLDSEKYELRPRDFETALKNGDSLEEYVRLLNHIRKENPALQQLRNLTLHETDNDQILAYSKVDAASGNAVLVVVNLDPRNPQEATVFVDEEAVGLDHGSHFGVQDMVTGAAYTWGERNFVRLAPQRDVAHIFRLPDVPADRRAALAFREVHDYRA</sequence>
<dbReference type="InterPro" id="IPR017853">
    <property type="entry name" value="GH"/>
</dbReference>
<dbReference type="Gene3D" id="2.60.40.10">
    <property type="entry name" value="Immunoglobulins"/>
    <property type="match status" value="1"/>
</dbReference>
<evidence type="ECO:0000256" key="5">
    <source>
        <dbReference type="ARBA" id="ARBA00048735"/>
    </source>
</evidence>
<dbReference type="Gene3D" id="1.20.58.80">
    <property type="entry name" value="Phosphotransferase system, lactose/cellobiose-type IIA subunit"/>
    <property type="match status" value="1"/>
</dbReference>
<evidence type="ECO:0000313" key="8">
    <source>
        <dbReference type="EMBL" id="SFG51808.1"/>
    </source>
</evidence>
<comment type="function">
    <text evidence="6">Maltosyltransferase that uses maltose 1-phosphate (M1P) as the sugar donor to elongate linear or branched alpha-(1-&gt;4)-glucans. Is involved in a branched alpha-glucan biosynthetic pathway from trehalose, together with TreS, Mak and GlgB.</text>
</comment>